<feature type="region of interest" description="Disordered" evidence="1">
    <location>
        <begin position="312"/>
        <end position="336"/>
    </location>
</feature>
<comment type="caution">
    <text evidence="2">The sequence shown here is derived from an EMBL/GenBank/DDBJ whole genome shotgun (WGS) entry which is preliminary data.</text>
</comment>
<keyword evidence="3" id="KW-1185">Reference proteome</keyword>
<evidence type="ECO:0000313" key="3">
    <source>
        <dbReference type="Proteomes" id="UP001159363"/>
    </source>
</evidence>
<sequence length="409" mass="45220">MKFDAQSVLLFTETLNCRITALRKDLTDAIKQTSHVSPRNSDFPRAAVGVLARTFTCHQGKLGSIPGGHIPGFSLGGLVLDDATGWRFFSWSSTFPRPCIPTLLHTHPASPSSALKILLPHFPEWKFVTTEALQSSTYRAEILTEFKESVLQRGLNFSIVPSKVSKLEIVAFVESVICKLLPKEQEEFRCEIGDVGIAHRTISAKRRRAQFNLFTPAKAKRTSRIPETARGHETKVSMEQRRSPREGEMEDPRENPSTNGIWHNSHMRNPGATPPAISTTRFTLFVDDDVNILYNQQGVGMFSQVDFKSPQSTREAAVPNPPVKISGGWPTGLKETGGNSGLRAKISSWLLITSAEIMDREEENDLIFTVQCSHGNTSRLVRRSDEALGVCVTVARIAPSLLDLGRAAT</sequence>
<dbReference type="Proteomes" id="UP001159363">
    <property type="component" value="Chromosome 1"/>
</dbReference>
<protein>
    <submittedName>
        <fullName evidence="2">Uncharacterized protein</fullName>
    </submittedName>
</protein>
<feature type="compositionally biased region" description="Basic and acidic residues" evidence="1">
    <location>
        <begin position="227"/>
        <end position="254"/>
    </location>
</feature>
<dbReference type="EMBL" id="JARBHB010000001">
    <property type="protein sequence ID" value="KAJ8895974.1"/>
    <property type="molecule type" value="Genomic_DNA"/>
</dbReference>
<organism evidence="2 3">
    <name type="scientific">Dryococelus australis</name>
    <dbReference type="NCBI Taxonomy" id="614101"/>
    <lineage>
        <taxon>Eukaryota</taxon>
        <taxon>Metazoa</taxon>
        <taxon>Ecdysozoa</taxon>
        <taxon>Arthropoda</taxon>
        <taxon>Hexapoda</taxon>
        <taxon>Insecta</taxon>
        <taxon>Pterygota</taxon>
        <taxon>Neoptera</taxon>
        <taxon>Polyneoptera</taxon>
        <taxon>Phasmatodea</taxon>
        <taxon>Verophasmatodea</taxon>
        <taxon>Anareolatae</taxon>
        <taxon>Phasmatidae</taxon>
        <taxon>Eurycanthinae</taxon>
        <taxon>Dryococelus</taxon>
    </lineage>
</organism>
<gene>
    <name evidence="2" type="ORF">PR048_001315</name>
</gene>
<name>A0ABQ9IID6_9NEOP</name>
<accession>A0ABQ9IID6</accession>
<feature type="region of interest" description="Disordered" evidence="1">
    <location>
        <begin position="220"/>
        <end position="269"/>
    </location>
</feature>
<reference evidence="2 3" key="1">
    <citation type="submission" date="2023-02" db="EMBL/GenBank/DDBJ databases">
        <title>LHISI_Scaffold_Assembly.</title>
        <authorList>
            <person name="Stuart O.P."/>
            <person name="Cleave R."/>
            <person name="Magrath M.J.L."/>
            <person name="Mikheyev A.S."/>
        </authorList>
    </citation>
    <scope>NUCLEOTIDE SEQUENCE [LARGE SCALE GENOMIC DNA]</scope>
    <source>
        <strain evidence="2">Daus_M_001</strain>
        <tissue evidence="2">Leg muscle</tissue>
    </source>
</reference>
<evidence type="ECO:0000256" key="1">
    <source>
        <dbReference type="SAM" id="MobiDB-lite"/>
    </source>
</evidence>
<proteinExistence type="predicted"/>
<evidence type="ECO:0000313" key="2">
    <source>
        <dbReference type="EMBL" id="KAJ8895974.1"/>
    </source>
</evidence>